<dbReference type="EMBL" id="BARS01010003">
    <property type="protein sequence ID" value="GAF88619.1"/>
    <property type="molecule type" value="Genomic_DNA"/>
</dbReference>
<gene>
    <name evidence="1" type="ORF">S01H1_18671</name>
</gene>
<evidence type="ECO:0000313" key="1">
    <source>
        <dbReference type="EMBL" id="GAF88619.1"/>
    </source>
</evidence>
<comment type="caution">
    <text evidence="1">The sequence shown here is derived from an EMBL/GenBank/DDBJ whole genome shotgun (WGS) entry which is preliminary data.</text>
</comment>
<name>X0T5Y3_9ZZZZ</name>
<reference evidence="1" key="1">
    <citation type="journal article" date="2014" name="Front. Microbiol.">
        <title>High frequency of phylogenetically diverse reductive dehalogenase-homologous genes in deep subseafloor sedimentary metagenomes.</title>
        <authorList>
            <person name="Kawai M."/>
            <person name="Futagami T."/>
            <person name="Toyoda A."/>
            <person name="Takaki Y."/>
            <person name="Nishi S."/>
            <person name="Hori S."/>
            <person name="Arai W."/>
            <person name="Tsubouchi T."/>
            <person name="Morono Y."/>
            <person name="Uchiyama I."/>
            <person name="Ito T."/>
            <person name="Fujiyama A."/>
            <person name="Inagaki F."/>
            <person name="Takami H."/>
        </authorList>
    </citation>
    <scope>NUCLEOTIDE SEQUENCE</scope>
    <source>
        <strain evidence="1">Expedition CK06-06</strain>
    </source>
</reference>
<sequence>ARKEIRYKDGMILKDIETLNDFYGLGTGEKTAIKELEEYCREKGIDKNSDIEAFVVREIDHIAKKPENKPNFYDNTFLNFENVSNYNQKHEEIDVWSSKKGYMLKDKKQ</sequence>
<protein>
    <submittedName>
        <fullName evidence="1">Uncharacterized protein</fullName>
    </submittedName>
</protein>
<proteinExistence type="predicted"/>
<dbReference type="AlphaFoldDB" id="X0T5Y3"/>
<feature type="non-terminal residue" evidence="1">
    <location>
        <position position="1"/>
    </location>
</feature>
<accession>X0T5Y3</accession>
<organism evidence="1">
    <name type="scientific">marine sediment metagenome</name>
    <dbReference type="NCBI Taxonomy" id="412755"/>
    <lineage>
        <taxon>unclassified sequences</taxon>
        <taxon>metagenomes</taxon>
        <taxon>ecological metagenomes</taxon>
    </lineage>
</organism>